<name>A0A350H7W0_UNCW3</name>
<dbReference type="Gene3D" id="2.60.40.4070">
    <property type="match status" value="1"/>
</dbReference>
<sequence>GLLGGEWASGPGYGLDFNFNIECDDNPPFFPGEKALGDDVVDFLSLIPDLGGKSKGGVGALVDDKGDTLLLYPKDGSSGASDVMGLFDILSLRLSGGFKIENGQIKIMTYPDNLIVKRWTMLETFDNRNDTLYMRVFIDSFAPQNSMGYIYLEEPTYRVDLYRRIGLCLQAFGITIGSTYWVDKDFYEFIGVRDLQLHSSVPSYDRVRAIPIKVIGEPLYRPDLTVKQFFQFAKDQWGNPVDFVQAGVPTDIGIQYQNVFDDISDTSIMEITVDNVYKFYTTIDSLSGGEGGWYMFNYTFPEAGNHKIEAEINYDQGVEEIVYSNNKSSSIIEVVPAMKHIMVEILDSIGARFMGDSFFTVNSNYGITNLTKGTDTLFHAYVPGNDTTLFTIIPDTGTDYAPTSFYLVTNSLPIDGHFISMNMNRYGVIGGNIFNAKGDPIPDANVSIGAYSMTSDSMGQYYFEHVIPLPDTFKFLAKVSHPAFQDYFEYIPFGSNDELKKDFTIITADSIPPSGIRQFFDGYSFSNGKYMCVKTKDVYAAFIGTDDYSGIYSVETRTPTTSWVEYRVNEPGVDNAVVIALMLDEPAKNDWTYFYYRFKDLAGNISDSIIDSIIMVVEGPKGTINLQNSTVYSPSVNLLVSATDTMFPVRYVQLNVIGHPALGQYMPYSTSPISLTLPEETGVYEVTATFVNSEICWGETALDTVTFNDRGSLVLNDGINMTNNLSVQILTYPKALSTSNTINNDKREGTSYSQTFIPNTSKIQAVELFFTFVDSLGVHIAICTDSFDGVWHTPKDILGEAFIDSAGYGWKYALLDSTINVSSSSLHHLVLYTDYFGYYNLDGGVRVSTDDASYPSGTMLYNPTSMGWYNLNVDMAFKIYTSTDSLWISNYSDLSSHAKYTNNFPTTWNLLSGSGYKTVYGQFFSGGSGTGVISDGLIFDNTPPSACSISVNRGIPYTYEPYCTLFCYYTENISEQVFVEINGTPYGGVRNGEFVVFGFGDTLTGTKSITARFYDEMDNYSSYITKYIDYDRNGINFSPTFNGSSSKYVQSRYPTLYINTAKSVIPDSIRFSEDIVNKGDFRQYQASYPCTLLSDRYGHTVFIELKDNYGKLTRAALSAYVDSTKPSGMNDVQDEGIMIPYKNTLSFTWSGSPIDNESGIKGVYGNLVNSYGSVVESFEINPLNTGCTRTNLYSRYITYYLKLYSINNAGIASDSVSTDGIIFNIPPTDGIIVSPSNGEYVSNRPALTVTCTDGDPDTVLKYLIEIATDDMFSNIIRSFDMRVGSDNWSKANYASGENAVLTLDEANELMIDSTYYWRARVYDPVSTYYIGSGYFICGYQGINTAYNLTENDTVFGIRLKSTLVSNERLFAKINIPGFSTLKLYIADSKGAVVKTLYNERIGRGGYLFDWDLTDKGGNKISSGLYFLIGEYNKRAEKKKINIFK</sequence>
<evidence type="ECO:0000313" key="2">
    <source>
        <dbReference type="Proteomes" id="UP000264062"/>
    </source>
</evidence>
<comment type="caution">
    <text evidence="1">The sequence shown here is derived from an EMBL/GenBank/DDBJ whole genome shotgun (WGS) entry which is preliminary data.</text>
</comment>
<dbReference type="Gene3D" id="2.60.40.10">
    <property type="entry name" value="Immunoglobulins"/>
    <property type="match status" value="2"/>
</dbReference>
<protein>
    <submittedName>
        <fullName evidence="1">Uncharacterized protein</fullName>
    </submittedName>
</protein>
<organism evidence="1 2">
    <name type="scientific">candidate division WOR-3 bacterium</name>
    <dbReference type="NCBI Taxonomy" id="2052148"/>
    <lineage>
        <taxon>Bacteria</taxon>
        <taxon>Bacteria division WOR-3</taxon>
    </lineage>
</organism>
<dbReference type="InterPro" id="IPR013783">
    <property type="entry name" value="Ig-like_fold"/>
</dbReference>
<proteinExistence type="predicted"/>
<reference evidence="1 2" key="1">
    <citation type="journal article" date="2018" name="Nat. Biotechnol.">
        <title>A standardized bacterial taxonomy based on genome phylogeny substantially revises the tree of life.</title>
        <authorList>
            <person name="Parks D.H."/>
            <person name="Chuvochina M."/>
            <person name="Waite D.W."/>
            <person name="Rinke C."/>
            <person name="Skarshewski A."/>
            <person name="Chaumeil P.A."/>
            <person name="Hugenholtz P."/>
        </authorList>
    </citation>
    <scope>NUCLEOTIDE SEQUENCE [LARGE SCALE GENOMIC DNA]</scope>
    <source>
        <strain evidence="1">UBA9956</strain>
    </source>
</reference>
<dbReference type="EMBL" id="DMZY01000012">
    <property type="protein sequence ID" value="HAV91626.1"/>
    <property type="molecule type" value="Genomic_DNA"/>
</dbReference>
<dbReference type="Proteomes" id="UP000264062">
    <property type="component" value="Unassembled WGS sequence"/>
</dbReference>
<feature type="non-terminal residue" evidence="1">
    <location>
        <position position="1"/>
    </location>
</feature>
<accession>A0A350H7W0</accession>
<evidence type="ECO:0000313" key="1">
    <source>
        <dbReference type="EMBL" id="HAV91626.1"/>
    </source>
</evidence>
<gene>
    <name evidence="1" type="ORF">DCW38_00350</name>
</gene>